<sequence>MNQNELNPGERIDLLRDDLTDVAIWLKYRHSDENFVFVVDYFHHQKYSKEIAYVVILGPEKERRRAIRAAATLAIEALGWRIVPGGGGDVIDAQPDSTRDLSAHERLQAIGRVQNALDQTKRPN</sequence>
<dbReference type="Proteomes" id="UP000015351">
    <property type="component" value="Unassembled WGS sequence"/>
</dbReference>
<dbReference type="AlphaFoldDB" id="S9QMV6"/>
<proteinExistence type="predicted"/>
<organism evidence="1 2">
    <name type="scientific">Litoreibacter arenae DSM 19593</name>
    <dbReference type="NCBI Taxonomy" id="1123360"/>
    <lineage>
        <taxon>Bacteria</taxon>
        <taxon>Pseudomonadati</taxon>
        <taxon>Pseudomonadota</taxon>
        <taxon>Alphaproteobacteria</taxon>
        <taxon>Rhodobacterales</taxon>
        <taxon>Roseobacteraceae</taxon>
        <taxon>Litoreibacter</taxon>
    </lineage>
</organism>
<keyword evidence="2" id="KW-1185">Reference proteome</keyword>
<name>S9QMV6_9RHOB</name>
<reference evidence="2" key="1">
    <citation type="journal article" date="2013" name="Stand. Genomic Sci.">
        <title>Genome sequence of the Litoreibacter arenae type strain (DSM 19593(T)), a member of the Roseobacter clade isolated from sea sand.</title>
        <authorList>
            <person name="Riedel T."/>
            <person name="Fiebig A."/>
            <person name="Petersen J."/>
            <person name="Gronow S."/>
            <person name="Kyrpides N.C."/>
            <person name="Goker M."/>
            <person name="Klenk H.P."/>
        </authorList>
    </citation>
    <scope>NUCLEOTIDE SEQUENCE [LARGE SCALE GENOMIC DNA]</scope>
    <source>
        <strain evidence="2">DSM 19593</strain>
    </source>
</reference>
<evidence type="ECO:0000313" key="1">
    <source>
        <dbReference type="EMBL" id="EPX80943.1"/>
    </source>
</evidence>
<dbReference type="EMBL" id="AONI01000006">
    <property type="protein sequence ID" value="EPX80943.1"/>
    <property type="molecule type" value="Genomic_DNA"/>
</dbReference>
<dbReference type="RefSeq" id="WP_021101463.1">
    <property type="nucleotide sequence ID" value="NZ_KE557312.1"/>
</dbReference>
<accession>S9QMV6</accession>
<dbReference type="STRING" id="1123360.thalar_00388"/>
<dbReference type="HOGENOM" id="CLU_2001091_0_0_5"/>
<dbReference type="PATRIC" id="fig|1123360.3.peg.385"/>
<gene>
    <name evidence="1" type="ORF">thalar_00388</name>
</gene>
<dbReference type="OrthoDB" id="9955358at2"/>
<evidence type="ECO:0000313" key="2">
    <source>
        <dbReference type="Proteomes" id="UP000015351"/>
    </source>
</evidence>
<protein>
    <submittedName>
        <fullName evidence="1">Uncharacterized protein</fullName>
    </submittedName>
</protein>
<comment type="caution">
    <text evidence="1">The sequence shown here is derived from an EMBL/GenBank/DDBJ whole genome shotgun (WGS) entry which is preliminary data.</text>
</comment>